<evidence type="ECO:0000256" key="2">
    <source>
        <dbReference type="ARBA" id="ARBA00022475"/>
    </source>
</evidence>
<feature type="transmembrane region" description="Helical" evidence="6">
    <location>
        <begin position="182"/>
        <end position="204"/>
    </location>
</feature>
<reference evidence="7 8" key="1">
    <citation type="submission" date="2021-03" db="EMBL/GenBank/DDBJ databases">
        <title>Genomic Encyclopedia of Type Strains, Phase IV (KMG-IV): sequencing the most valuable type-strain genomes for metagenomic binning, comparative biology and taxonomic classification.</title>
        <authorList>
            <person name="Goeker M."/>
        </authorList>
    </citation>
    <scope>NUCLEOTIDE SEQUENCE [LARGE SCALE GENOMIC DNA]</scope>
    <source>
        <strain evidence="7 8">DSM 27138</strain>
    </source>
</reference>
<proteinExistence type="predicted"/>
<feature type="transmembrane region" description="Helical" evidence="6">
    <location>
        <begin position="296"/>
        <end position="316"/>
    </location>
</feature>
<feature type="transmembrane region" description="Helical" evidence="6">
    <location>
        <begin position="437"/>
        <end position="456"/>
    </location>
</feature>
<feature type="transmembrane region" description="Helical" evidence="6">
    <location>
        <begin position="92"/>
        <end position="115"/>
    </location>
</feature>
<feature type="transmembrane region" description="Helical" evidence="6">
    <location>
        <begin position="503"/>
        <end position="521"/>
    </location>
</feature>
<dbReference type="PIRSF" id="PIRSF038958">
    <property type="entry name" value="PG_synth_SpoVB"/>
    <property type="match status" value="1"/>
</dbReference>
<dbReference type="PANTHER" id="PTHR30250:SF21">
    <property type="entry name" value="LIPID II FLIPPASE MURJ"/>
    <property type="match status" value="1"/>
</dbReference>
<keyword evidence="8" id="KW-1185">Reference proteome</keyword>
<name>A0ABS4JQT4_9FIRM</name>
<dbReference type="Pfam" id="PF01943">
    <property type="entry name" value="Polysacc_synt"/>
    <property type="match status" value="1"/>
</dbReference>
<evidence type="ECO:0000256" key="1">
    <source>
        <dbReference type="ARBA" id="ARBA00004651"/>
    </source>
</evidence>
<feature type="transmembrane region" description="Helical" evidence="6">
    <location>
        <begin position="351"/>
        <end position="373"/>
    </location>
</feature>
<dbReference type="InterPro" id="IPR050833">
    <property type="entry name" value="Poly_Biosynth_Transport"/>
</dbReference>
<organism evidence="7 8">
    <name type="scientific">Symbiobacterium terraclitae</name>
    <dbReference type="NCBI Taxonomy" id="557451"/>
    <lineage>
        <taxon>Bacteria</taxon>
        <taxon>Bacillati</taxon>
        <taxon>Bacillota</taxon>
        <taxon>Clostridia</taxon>
        <taxon>Eubacteriales</taxon>
        <taxon>Symbiobacteriaceae</taxon>
        <taxon>Symbiobacterium</taxon>
    </lineage>
</organism>
<keyword evidence="4 6" id="KW-1133">Transmembrane helix</keyword>
<evidence type="ECO:0000256" key="3">
    <source>
        <dbReference type="ARBA" id="ARBA00022692"/>
    </source>
</evidence>
<dbReference type="RefSeq" id="WP_209466037.1">
    <property type="nucleotide sequence ID" value="NZ_JAGGLG010000008.1"/>
</dbReference>
<keyword evidence="5 6" id="KW-0472">Membrane</keyword>
<comment type="caution">
    <text evidence="7">The sequence shown here is derived from an EMBL/GenBank/DDBJ whole genome shotgun (WGS) entry which is preliminary data.</text>
</comment>
<keyword evidence="3 6" id="KW-0812">Transmembrane</keyword>
<keyword evidence="2" id="KW-1003">Cell membrane</keyword>
<evidence type="ECO:0000256" key="5">
    <source>
        <dbReference type="ARBA" id="ARBA00023136"/>
    </source>
</evidence>
<sequence>MSRRESLLKGAAALALAGLIIKVGNLLVRLPLTRMIGSEGLGIYQMALPAYNAVLHLAVGGVPVAVQNLVAEYSERGRRDVVREVLRLALTYGLLAGGAAACILLVGAPFLARALGDPRSYWPLAALAPAVILNGLDSVFRHYLQGQKQMTPSAVASVLEQGTKIAVTMAAAALLMPMGLEYAAAGAALGITGGALASVLFMLWRLSRERALEEGAERFSTTRANLRRTPASGRRPTGWPTEPAERALPRGLGWRMLRLAWPVTLGSVTMPLLNVLDVSIVQRGFLRAGYPPAEATALYGAYAGIAVQVVWFPFVLTNAVANATVPTLTAAQARGDLEGVRQRVLIGLRTAGLICLPVAIGAMVLATPIVLLFGEPLAADPLRHLGPVALLGPLTWMTVAQLQALGETGAPMRNLTVAMGVKLALDGLLAPIRGLDVNGVAMASTAMFMVALWLNARDLGRLLEEPVPWGRILVGPLVASLVMGFGLAGLTVSLWGSAGRLEALAMALVVAPVLYGGTLIATRSITRTELLAMAGPFAPRLERWLAIVWPFS</sequence>
<evidence type="ECO:0000256" key="4">
    <source>
        <dbReference type="ARBA" id="ARBA00022989"/>
    </source>
</evidence>
<protein>
    <submittedName>
        <fullName evidence="7">Stage V sporulation protein B</fullName>
    </submittedName>
</protein>
<feature type="transmembrane region" description="Helical" evidence="6">
    <location>
        <begin position="477"/>
        <end position="497"/>
    </location>
</feature>
<dbReference type="CDD" id="cd13124">
    <property type="entry name" value="MATE_SpoVB_like"/>
    <property type="match status" value="1"/>
</dbReference>
<comment type="subcellular location">
    <subcellularLocation>
        <location evidence="1">Cell membrane</location>
        <topology evidence="1">Multi-pass membrane protein</topology>
    </subcellularLocation>
</comment>
<dbReference type="EMBL" id="JAGGLG010000008">
    <property type="protein sequence ID" value="MBP2017894.1"/>
    <property type="molecule type" value="Genomic_DNA"/>
</dbReference>
<feature type="transmembrane region" description="Helical" evidence="6">
    <location>
        <begin position="7"/>
        <end position="28"/>
    </location>
</feature>
<evidence type="ECO:0000256" key="6">
    <source>
        <dbReference type="SAM" id="Phobius"/>
    </source>
</evidence>
<dbReference type="InterPro" id="IPR002797">
    <property type="entry name" value="Polysacc_synth"/>
</dbReference>
<dbReference type="Proteomes" id="UP001519289">
    <property type="component" value="Unassembled WGS sequence"/>
</dbReference>
<dbReference type="InterPro" id="IPR024923">
    <property type="entry name" value="PG_synth_SpoVB"/>
</dbReference>
<feature type="transmembrane region" description="Helical" evidence="6">
    <location>
        <begin position="256"/>
        <end position="276"/>
    </location>
</feature>
<accession>A0ABS4JQT4</accession>
<evidence type="ECO:0000313" key="7">
    <source>
        <dbReference type="EMBL" id="MBP2017894.1"/>
    </source>
</evidence>
<gene>
    <name evidence="7" type="ORF">J2Z79_001280</name>
</gene>
<feature type="transmembrane region" description="Helical" evidence="6">
    <location>
        <begin position="48"/>
        <end position="71"/>
    </location>
</feature>
<evidence type="ECO:0000313" key="8">
    <source>
        <dbReference type="Proteomes" id="UP001519289"/>
    </source>
</evidence>
<dbReference type="PANTHER" id="PTHR30250">
    <property type="entry name" value="PST FAMILY PREDICTED COLANIC ACID TRANSPORTER"/>
    <property type="match status" value="1"/>
</dbReference>